<comment type="caution">
    <text evidence="7">The sequence shown here is derived from an EMBL/GenBank/DDBJ whole genome shotgun (WGS) entry which is preliminary data.</text>
</comment>
<dbReference type="GO" id="GO:0046854">
    <property type="term" value="P:phosphatidylinositol phosphate biosynthetic process"/>
    <property type="evidence" value="ECO:0007669"/>
    <property type="project" value="TreeGrafter"/>
</dbReference>
<feature type="domain" description="PIPK" evidence="6">
    <location>
        <begin position="736"/>
        <end position="1060"/>
    </location>
</feature>
<proteinExistence type="predicted"/>
<dbReference type="InterPro" id="IPR027483">
    <property type="entry name" value="PInositol-4-P-4/5-kinase_C_sf"/>
</dbReference>
<evidence type="ECO:0000256" key="5">
    <source>
        <dbReference type="SAM" id="MobiDB-lite"/>
    </source>
</evidence>
<dbReference type="AlphaFoldDB" id="A0AAW2R3D2"/>
<dbReference type="GO" id="GO:0010008">
    <property type="term" value="C:endosome membrane"/>
    <property type="evidence" value="ECO:0007669"/>
    <property type="project" value="TreeGrafter"/>
</dbReference>
<dbReference type="EMBL" id="JACGWJ010000014">
    <property type="protein sequence ID" value="KAL0374632.1"/>
    <property type="molecule type" value="Genomic_DNA"/>
</dbReference>
<dbReference type="InterPro" id="IPR027484">
    <property type="entry name" value="PInositol-4-P-5-kinase_N"/>
</dbReference>
<dbReference type="SMART" id="SM00330">
    <property type="entry name" value="PIPKc"/>
    <property type="match status" value="1"/>
</dbReference>
<keyword evidence="4" id="KW-0808">Transferase</keyword>
<evidence type="ECO:0000256" key="4">
    <source>
        <dbReference type="PROSITE-ProRule" id="PRU00781"/>
    </source>
</evidence>
<feature type="region of interest" description="Disordered" evidence="5">
    <location>
        <begin position="1"/>
        <end position="39"/>
    </location>
</feature>
<keyword evidence="1 4" id="KW-0547">Nucleotide-binding</keyword>
<dbReference type="GO" id="GO:0005524">
    <property type="term" value="F:ATP binding"/>
    <property type="evidence" value="ECO:0007669"/>
    <property type="project" value="UniProtKB-UniRule"/>
</dbReference>
<organism evidence="7">
    <name type="scientific">Sesamum radiatum</name>
    <name type="common">Black benniseed</name>
    <dbReference type="NCBI Taxonomy" id="300843"/>
    <lineage>
        <taxon>Eukaryota</taxon>
        <taxon>Viridiplantae</taxon>
        <taxon>Streptophyta</taxon>
        <taxon>Embryophyta</taxon>
        <taxon>Tracheophyta</taxon>
        <taxon>Spermatophyta</taxon>
        <taxon>Magnoliopsida</taxon>
        <taxon>eudicotyledons</taxon>
        <taxon>Gunneridae</taxon>
        <taxon>Pentapetalae</taxon>
        <taxon>asterids</taxon>
        <taxon>lamiids</taxon>
        <taxon>Lamiales</taxon>
        <taxon>Pedaliaceae</taxon>
        <taxon>Sesamum</taxon>
    </lineage>
</organism>
<dbReference type="PANTHER" id="PTHR45748">
    <property type="entry name" value="1-PHOSPHATIDYLINOSITOL 3-PHOSPHATE 5-KINASE-RELATED"/>
    <property type="match status" value="1"/>
</dbReference>
<dbReference type="GO" id="GO:0000285">
    <property type="term" value="F:1-phosphatidylinositol-3-phosphate 5-kinase activity"/>
    <property type="evidence" value="ECO:0007669"/>
    <property type="project" value="InterPro"/>
</dbReference>
<evidence type="ECO:0000256" key="2">
    <source>
        <dbReference type="ARBA" id="ARBA00022777"/>
    </source>
</evidence>
<evidence type="ECO:0000313" key="7">
    <source>
        <dbReference type="EMBL" id="KAL0374632.1"/>
    </source>
</evidence>
<dbReference type="InterPro" id="IPR044769">
    <property type="entry name" value="PIKfyve_PIPKc"/>
</dbReference>
<evidence type="ECO:0000259" key="6">
    <source>
        <dbReference type="PROSITE" id="PS51455"/>
    </source>
</evidence>
<evidence type="ECO:0000256" key="1">
    <source>
        <dbReference type="ARBA" id="ARBA00022741"/>
    </source>
</evidence>
<accession>A0AAW2R3D2</accession>
<dbReference type="Gene3D" id="3.30.800.10">
    <property type="entry name" value="Phosphatidylinositol Phosphate Kinase II Beta"/>
    <property type="match status" value="1"/>
</dbReference>
<dbReference type="FunFam" id="3.30.800.10:FF:000006">
    <property type="entry name" value="1-phosphatidylinositol-3-phosphate 5-kinase FAB1B"/>
    <property type="match status" value="1"/>
</dbReference>
<keyword evidence="3 4" id="KW-0067">ATP-binding</keyword>
<evidence type="ECO:0000256" key="3">
    <source>
        <dbReference type="ARBA" id="ARBA00022840"/>
    </source>
</evidence>
<name>A0AAW2R3D2_SESRA</name>
<reference evidence="7" key="1">
    <citation type="submission" date="2020-06" db="EMBL/GenBank/DDBJ databases">
        <authorList>
            <person name="Li T."/>
            <person name="Hu X."/>
            <person name="Zhang T."/>
            <person name="Song X."/>
            <person name="Zhang H."/>
            <person name="Dai N."/>
            <person name="Sheng W."/>
            <person name="Hou X."/>
            <person name="Wei L."/>
        </authorList>
    </citation>
    <scope>NUCLEOTIDE SEQUENCE</scope>
    <source>
        <strain evidence="7">G02</strain>
        <tissue evidence="7">Leaf</tissue>
    </source>
</reference>
<dbReference type="PROSITE" id="PS51455">
    <property type="entry name" value="PIPK"/>
    <property type="match status" value="1"/>
</dbReference>
<dbReference type="CDD" id="cd17300">
    <property type="entry name" value="PIPKc_PIKfyve"/>
    <property type="match status" value="1"/>
</dbReference>
<keyword evidence="2 4" id="KW-0418">Kinase</keyword>
<reference evidence="7" key="2">
    <citation type="journal article" date="2024" name="Plant">
        <title>Genomic evolution and insights into agronomic trait innovations of Sesamum species.</title>
        <authorList>
            <person name="Miao H."/>
            <person name="Wang L."/>
            <person name="Qu L."/>
            <person name="Liu H."/>
            <person name="Sun Y."/>
            <person name="Le M."/>
            <person name="Wang Q."/>
            <person name="Wei S."/>
            <person name="Zheng Y."/>
            <person name="Lin W."/>
            <person name="Duan Y."/>
            <person name="Cao H."/>
            <person name="Xiong S."/>
            <person name="Wang X."/>
            <person name="Wei L."/>
            <person name="Li C."/>
            <person name="Ma Q."/>
            <person name="Ju M."/>
            <person name="Zhao R."/>
            <person name="Li G."/>
            <person name="Mu C."/>
            <person name="Tian Q."/>
            <person name="Mei H."/>
            <person name="Zhang T."/>
            <person name="Gao T."/>
            <person name="Zhang H."/>
        </authorList>
    </citation>
    <scope>NUCLEOTIDE SEQUENCE</scope>
    <source>
        <strain evidence="7">G02</strain>
    </source>
</reference>
<sequence>MSEAESFLSRGSIAQAPNAESATRNMDIADSGPDLGPQWEQLSAVHHPKENNGLGLNGCHVAKTLSYLDEVEGNDNLDSNLFFESEASGQGFRFSHVDGNKVPANLNSSELVPFGHHNINHPGELGAAQEDFPPSASDHQSILVSLSTRCVWKGSVCERSHLFRIKYYGNFDKPLGRFLRDHLFDQDYRCRTCDMPSEAHVHCYTHRQGSLTISVKKLEEFLLPGEREGKIWMWHRCLCCPRTNGFPPATRRVVMSDAAWGLSFGKFLELSFSNHAAASRVASCGHSLHRDCLRFYGFGRMVACFRYAPINLHSVYLPPPKLEFDYYKQEWVQKEFDDVRSRANLLFAEVLEVLHQISEKIKNGTGMKATESGQQIAGLELMLQQEKKNLRANVVLHNETILCDIFHTIELCLEESLLCLLKKEVKSCQPELDILEINRLKRQLVFHSYVWDQRLVHVSRSNVQSLSSSMLKEKPADSREKRTEMDMVSRAARGFSSWDSSLANMSPVGALNEVKHGHINSPNGFHKAPDINRTLSNTQDTSSVQSSGTDLSNQSEILEIGKTVRRARSEGQFQVMENTSDNSDVAGTGNHQPETVASKEVIASPNRLPRKSSSGMILTTVEPVVGNSTNDRFVAEEAYPLRSALPAKGPNDMENPSSWVKIPFSALYRSFNKNSSSNAQKLGKISDYNPVYISSFRELHYFICLGVTRLRKLYVRDPEKQKNSLESSTSFSILDSVNLFSLHSFDELPSESLRSLASADESVLSSGSRTFSGLDPLFPNSLHARISFSDDGPPGKVKYTVTCYFAKQFEALRRTCCTSELDFIRSLSRCKKWGAQGGKSNVFFAKTLDDRFIIKQVTKTELESFTKFAPSYFKYLSESIDSGCPTCLAKILGIYQVTSKHLKGGKESRMDVLVMENLLFRRNITRLYDLKGSSRSRYNPDSSGSNKVLLDQNLIEAMPTSPIFLGTKAKRLLERAVWNDTSFLASIDVMDYSLLVGIDEEKHELVLGIIDFMRQYTWDKHLETWVKASGILGGPKNASPTVISPKQYKRRFRKAMSAYFLMVPDEWPSSMILRSDSLSDLFEENSQDRISPQ</sequence>
<dbReference type="FunFam" id="3.30.810.10:FF:000001">
    <property type="entry name" value="1-phosphatidylinositol 3-phosphate 5-kinase FAB1"/>
    <property type="match status" value="1"/>
</dbReference>
<dbReference type="SUPFAM" id="SSF56104">
    <property type="entry name" value="SAICAR synthase-like"/>
    <property type="match status" value="1"/>
</dbReference>
<dbReference type="InterPro" id="IPR002498">
    <property type="entry name" value="PInositol-4-P-4/5-kinase_core"/>
</dbReference>
<protein>
    <submittedName>
        <fullName evidence="7">1-phosphatidylinositol-3-phosphate 5-kinase FAB1B</fullName>
    </submittedName>
</protein>
<gene>
    <name evidence="7" type="ORF">Sradi_3378900</name>
</gene>
<dbReference type="PANTHER" id="PTHR45748:SF21">
    <property type="entry name" value="1-PHOSPHATIDYLINOSITOL-3-PHOSPHATE 5-KINASE FAB1A"/>
    <property type="match status" value="1"/>
</dbReference>
<dbReference type="Gene3D" id="3.30.810.10">
    <property type="entry name" value="2-Layer Sandwich"/>
    <property type="match status" value="1"/>
</dbReference>
<dbReference type="Pfam" id="PF01504">
    <property type="entry name" value="PIP5K"/>
    <property type="match status" value="1"/>
</dbReference>